<dbReference type="Proteomes" id="UP001501598">
    <property type="component" value="Unassembled WGS sequence"/>
</dbReference>
<dbReference type="InterPro" id="IPR011009">
    <property type="entry name" value="Kinase-like_dom_sf"/>
</dbReference>
<feature type="compositionally biased region" description="Low complexity" evidence="1">
    <location>
        <begin position="192"/>
        <end position="215"/>
    </location>
</feature>
<evidence type="ECO:0000256" key="1">
    <source>
        <dbReference type="SAM" id="MobiDB-lite"/>
    </source>
</evidence>
<evidence type="ECO:0008006" key="4">
    <source>
        <dbReference type="Google" id="ProtNLM"/>
    </source>
</evidence>
<evidence type="ECO:0000313" key="2">
    <source>
        <dbReference type="EMBL" id="GAA4547374.1"/>
    </source>
</evidence>
<accession>A0ABP8RU53</accession>
<dbReference type="SUPFAM" id="SSF56112">
    <property type="entry name" value="Protein kinase-like (PK-like)"/>
    <property type="match status" value="1"/>
</dbReference>
<evidence type="ECO:0000313" key="3">
    <source>
        <dbReference type="Proteomes" id="UP001501598"/>
    </source>
</evidence>
<gene>
    <name evidence="2" type="ORF">GCM10023175_31520</name>
</gene>
<dbReference type="RefSeq" id="WP_345418205.1">
    <property type="nucleotide sequence ID" value="NZ_BAABGT010000036.1"/>
</dbReference>
<feature type="region of interest" description="Disordered" evidence="1">
    <location>
        <begin position="192"/>
        <end position="261"/>
    </location>
</feature>
<proteinExistence type="predicted"/>
<organism evidence="2 3">
    <name type="scientific">Pseudonocardia xishanensis</name>
    <dbReference type="NCBI Taxonomy" id="630995"/>
    <lineage>
        <taxon>Bacteria</taxon>
        <taxon>Bacillati</taxon>
        <taxon>Actinomycetota</taxon>
        <taxon>Actinomycetes</taxon>
        <taxon>Pseudonocardiales</taxon>
        <taxon>Pseudonocardiaceae</taxon>
        <taxon>Pseudonocardia</taxon>
    </lineage>
</organism>
<sequence length="261" mass="28018">MRAHRNAGGVAALTDRYRLLGRLGSRRGGRFRAHDALLRRTVVIEPTGPDPSTVVSHHPGLVALYDAVAADDGYLLVTQFVDGPPLDRATRRELSVPAALALGARLADALDHLHRHGAVHGRIRCSRVRLDRARAPHLLGVAHRSPEGADRFAREAADDVAAIARLVRTCLRTPRPAPHPAEVPAEAAAALAAASGPRPGRPTARGLAAALTAATAPPPDHPAPDHWRPTPQAERAPWARLLPEPWELRPPSPLTDRRARP</sequence>
<dbReference type="EMBL" id="BAABGT010000036">
    <property type="protein sequence ID" value="GAA4547374.1"/>
    <property type="molecule type" value="Genomic_DNA"/>
</dbReference>
<name>A0ABP8RU53_9PSEU</name>
<reference evidence="3" key="1">
    <citation type="journal article" date="2019" name="Int. J. Syst. Evol. Microbiol.">
        <title>The Global Catalogue of Microorganisms (GCM) 10K type strain sequencing project: providing services to taxonomists for standard genome sequencing and annotation.</title>
        <authorList>
            <consortium name="The Broad Institute Genomics Platform"/>
            <consortium name="The Broad Institute Genome Sequencing Center for Infectious Disease"/>
            <person name="Wu L."/>
            <person name="Ma J."/>
        </authorList>
    </citation>
    <scope>NUCLEOTIDE SEQUENCE [LARGE SCALE GENOMIC DNA]</scope>
    <source>
        <strain evidence="3">JCM 17906</strain>
    </source>
</reference>
<keyword evidence="3" id="KW-1185">Reference proteome</keyword>
<protein>
    <recommendedName>
        <fullName evidence="4">Protein kinase domain-containing protein</fullName>
    </recommendedName>
</protein>
<dbReference type="Gene3D" id="1.10.510.10">
    <property type="entry name" value="Transferase(Phosphotransferase) domain 1"/>
    <property type="match status" value="1"/>
</dbReference>
<comment type="caution">
    <text evidence="2">The sequence shown here is derived from an EMBL/GenBank/DDBJ whole genome shotgun (WGS) entry which is preliminary data.</text>
</comment>